<keyword evidence="3" id="KW-1185">Reference proteome</keyword>
<reference evidence="2 3" key="1">
    <citation type="submission" date="2021-06" db="EMBL/GenBank/DDBJ databases">
        <title>Caerostris extrusa draft genome.</title>
        <authorList>
            <person name="Kono N."/>
            <person name="Arakawa K."/>
        </authorList>
    </citation>
    <scope>NUCLEOTIDE SEQUENCE [LARGE SCALE GENOMIC DNA]</scope>
</reference>
<dbReference type="Proteomes" id="UP001054945">
    <property type="component" value="Unassembled WGS sequence"/>
</dbReference>
<accession>A0AAV4WL58</accession>
<dbReference type="AlphaFoldDB" id="A0AAV4WL58"/>
<feature type="region of interest" description="Disordered" evidence="1">
    <location>
        <begin position="78"/>
        <end position="106"/>
    </location>
</feature>
<gene>
    <name evidence="2" type="ORF">CEXT_462441</name>
</gene>
<evidence type="ECO:0000313" key="3">
    <source>
        <dbReference type="Proteomes" id="UP001054945"/>
    </source>
</evidence>
<sequence length="106" mass="12288">MPLVCFRRDKGTNKKKDIGDMCTTDTKMYDVSLIVNSDCVFISIFSYKKRSFIRRKLRSGSCSAKSFCLEYIRLNPKDKGLTPKERLNQRKNENNASRRRNTGSLP</sequence>
<evidence type="ECO:0000313" key="2">
    <source>
        <dbReference type="EMBL" id="GIY83650.1"/>
    </source>
</evidence>
<evidence type="ECO:0000256" key="1">
    <source>
        <dbReference type="SAM" id="MobiDB-lite"/>
    </source>
</evidence>
<feature type="compositionally biased region" description="Basic residues" evidence="1">
    <location>
        <begin position="97"/>
        <end position="106"/>
    </location>
</feature>
<comment type="caution">
    <text evidence="2">The sequence shown here is derived from an EMBL/GenBank/DDBJ whole genome shotgun (WGS) entry which is preliminary data.</text>
</comment>
<proteinExistence type="predicted"/>
<name>A0AAV4WL58_CAEEX</name>
<feature type="compositionally biased region" description="Basic and acidic residues" evidence="1">
    <location>
        <begin position="78"/>
        <end position="93"/>
    </location>
</feature>
<organism evidence="2 3">
    <name type="scientific">Caerostris extrusa</name>
    <name type="common">Bark spider</name>
    <name type="synonym">Caerostris bankana</name>
    <dbReference type="NCBI Taxonomy" id="172846"/>
    <lineage>
        <taxon>Eukaryota</taxon>
        <taxon>Metazoa</taxon>
        <taxon>Ecdysozoa</taxon>
        <taxon>Arthropoda</taxon>
        <taxon>Chelicerata</taxon>
        <taxon>Arachnida</taxon>
        <taxon>Araneae</taxon>
        <taxon>Araneomorphae</taxon>
        <taxon>Entelegynae</taxon>
        <taxon>Araneoidea</taxon>
        <taxon>Araneidae</taxon>
        <taxon>Caerostris</taxon>
    </lineage>
</organism>
<protein>
    <submittedName>
        <fullName evidence="2">Uncharacterized protein</fullName>
    </submittedName>
</protein>
<dbReference type="EMBL" id="BPLR01016414">
    <property type="protein sequence ID" value="GIY83650.1"/>
    <property type="molecule type" value="Genomic_DNA"/>
</dbReference>